<reference evidence="3" key="1">
    <citation type="submission" date="2018-05" db="EMBL/GenBank/DDBJ databases">
        <title>Draft genome sequence of Stemphylium lycopersici strain CIDEFI 213.</title>
        <authorList>
            <person name="Medina R."/>
            <person name="Franco M.E.E."/>
            <person name="Lucentini C.G."/>
            <person name="Saparrat M.C.N."/>
            <person name="Balatti P.A."/>
        </authorList>
    </citation>
    <scope>NUCLEOTIDE SEQUENCE [LARGE SCALE GENOMIC DNA]</scope>
    <source>
        <strain evidence="3">CIDEFI 213</strain>
    </source>
</reference>
<comment type="caution">
    <text evidence="2">The sequence shown here is derived from an EMBL/GenBank/DDBJ whole genome shotgun (WGS) entry which is preliminary data.</text>
</comment>
<sequence length="448" mass="50758">MAPLLPALEINREAIHSAFSTASSGFAYYWRDLHHQAVKDFRARWWSCLLWLLAFAWLLALFISFGVLIATGIGSLGDRGACLPDGRFAVDPSMYRYFSGSGFFEITLGFGRMSFTQVKAIDVSWDILVGRGGQAIVAYISCSFGIAQFVIHDGWRIKIDGHQLEGNQVVTDTILPGYGPYGYHAVESPTLNEGTPKYSQCAMYYNIWERSPEECHLQLNITDYVRQYGLYGTNKTNSTFMGSSLESPVLNISAFYLPYEISSSIFPESELGSREEARFSNESLIRWEYDNSTWTRDELQARGKCQAVLDYQWGFSFIQLFIMIILLLIWTVGIYIMWLRSNSTMKRRGTTEVAGENKAVFELADAMRDQMGEKAKEEGDDVSAMTEANLRRRVKKDLRGGSIAYATPLLANGEPVEDWTLKSWFKRHKWSIVSMVIHDSSKWANPTG</sequence>
<organism evidence="2 3">
    <name type="scientific">Stemphylium lycopersici</name>
    <name type="common">Tomato gray leaf spot disease fungus</name>
    <name type="synonym">Thyrospora lycopersici</name>
    <dbReference type="NCBI Taxonomy" id="183478"/>
    <lineage>
        <taxon>Eukaryota</taxon>
        <taxon>Fungi</taxon>
        <taxon>Dikarya</taxon>
        <taxon>Ascomycota</taxon>
        <taxon>Pezizomycotina</taxon>
        <taxon>Dothideomycetes</taxon>
        <taxon>Pleosporomycetidae</taxon>
        <taxon>Pleosporales</taxon>
        <taxon>Pleosporineae</taxon>
        <taxon>Pleosporaceae</taxon>
        <taxon>Stemphylium</taxon>
    </lineage>
</organism>
<keyword evidence="1" id="KW-1133">Transmembrane helix</keyword>
<feature type="transmembrane region" description="Helical" evidence="1">
    <location>
        <begin position="49"/>
        <end position="73"/>
    </location>
</feature>
<dbReference type="OrthoDB" id="3903561at2759"/>
<name>A0A364N8J2_STELY</name>
<dbReference type="EMBL" id="QGDH01000032">
    <property type="protein sequence ID" value="RAR13644.1"/>
    <property type="molecule type" value="Genomic_DNA"/>
</dbReference>
<evidence type="ECO:0000313" key="2">
    <source>
        <dbReference type="EMBL" id="RAR13644.1"/>
    </source>
</evidence>
<proteinExistence type="predicted"/>
<accession>A0A364N8J2</accession>
<evidence type="ECO:0000256" key="1">
    <source>
        <dbReference type="SAM" id="Phobius"/>
    </source>
</evidence>
<gene>
    <name evidence="2" type="ORF">DDE83_002966</name>
</gene>
<feature type="transmembrane region" description="Helical" evidence="1">
    <location>
        <begin position="313"/>
        <end position="338"/>
    </location>
</feature>
<dbReference type="AlphaFoldDB" id="A0A364N8J2"/>
<evidence type="ECO:0000313" key="3">
    <source>
        <dbReference type="Proteomes" id="UP000249619"/>
    </source>
</evidence>
<keyword evidence="3" id="KW-1185">Reference proteome</keyword>
<protein>
    <submittedName>
        <fullName evidence="2">Uncharacterized protein</fullName>
    </submittedName>
</protein>
<keyword evidence="1" id="KW-0472">Membrane</keyword>
<dbReference type="Proteomes" id="UP000249619">
    <property type="component" value="Unassembled WGS sequence"/>
</dbReference>
<dbReference type="STRING" id="183478.A0A364N8J2"/>
<keyword evidence="1" id="KW-0812">Transmembrane</keyword>